<protein>
    <submittedName>
        <fullName evidence="1">ATPase</fullName>
    </submittedName>
</protein>
<proteinExistence type="predicted"/>
<dbReference type="AlphaFoldDB" id="A0A2T3WBB9"/>
<accession>A0A2T3WBB9</accession>
<dbReference type="Gene3D" id="3.40.50.300">
    <property type="entry name" value="P-loop containing nucleotide triphosphate hydrolases"/>
    <property type="match status" value="1"/>
</dbReference>
<gene>
    <name evidence="1" type="ORF">C8263_04930</name>
</gene>
<comment type="caution">
    <text evidence="1">The sequence shown here is derived from an EMBL/GenBank/DDBJ whole genome shotgun (WGS) entry which is preliminary data.</text>
</comment>
<evidence type="ECO:0000313" key="2">
    <source>
        <dbReference type="Proteomes" id="UP000240317"/>
    </source>
</evidence>
<dbReference type="SUPFAM" id="SSF52540">
    <property type="entry name" value="P-loop containing nucleoside triphosphate hydrolases"/>
    <property type="match status" value="1"/>
</dbReference>
<dbReference type="InterPro" id="IPR027417">
    <property type="entry name" value="P-loop_NTPase"/>
</dbReference>
<dbReference type="Proteomes" id="UP000240317">
    <property type="component" value="Unassembled WGS sequence"/>
</dbReference>
<reference evidence="1 2" key="1">
    <citation type="submission" date="2018-03" db="EMBL/GenBank/DDBJ databases">
        <title>Draft genome of Deinococcus sp. OD32.</title>
        <authorList>
            <person name="Wang X.-P."/>
            <person name="Du Z.-J."/>
        </authorList>
    </citation>
    <scope>NUCLEOTIDE SEQUENCE [LARGE SCALE GENOMIC DNA]</scope>
    <source>
        <strain evidence="1 2">OD32</strain>
    </source>
</reference>
<dbReference type="OrthoDB" id="64528at2"/>
<dbReference type="EMBL" id="PYSV01000003">
    <property type="protein sequence ID" value="PTA69132.1"/>
    <property type="molecule type" value="Genomic_DNA"/>
</dbReference>
<dbReference type="RefSeq" id="WP_107136991.1">
    <property type="nucleotide sequence ID" value="NZ_PYSV01000003.1"/>
</dbReference>
<organism evidence="1 2">
    <name type="scientific">Deinococcus arcticus</name>
    <dbReference type="NCBI Taxonomy" id="2136176"/>
    <lineage>
        <taxon>Bacteria</taxon>
        <taxon>Thermotogati</taxon>
        <taxon>Deinococcota</taxon>
        <taxon>Deinococci</taxon>
        <taxon>Deinococcales</taxon>
        <taxon>Deinococcaceae</taxon>
        <taxon>Deinococcus</taxon>
    </lineage>
</organism>
<keyword evidence="2" id="KW-1185">Reference proteome</keyword>
<name>A0A2T3WBB9_9DEIO</name>
<sequence>MSAALAFLRAAPPPPGPGERQLGTCPLTVLVGVTGVGKSTALAALQGLNRGMQVLPDRREVTDAVMIAPLAGGPVRDREERFALTARYRREHPGGMAQALGALVADTAHWTGPLVFDGLRGLDEVRYAAQTFAAWRFVALGAPDAVRVRRLLGRADAFDGVAPGRTGPDLRAELAALPGAPEVFTEAELDALAALVTQGHAPAEVRAKTSIVLSERRHYDPAAAEAFLRTLPPTRALVLDTDRLSPAEVAAATRRWAGPGETL</sequence>
<evidence type="ECO:0000313" key="1">
    <source>
        <dbReference type="EMBL" id="PTA69132.1"/>
    </source>
</evidence>